<sequence length="370" mass="38474">MTSIGPQMPPSPSKRKRTPDNQEDDSPPTKQARNTDEIDINDDDSSDDGFGPSAPAAQGASAPKTAAGPSVPPTAKTNTDEIDLDASDNDDDDDDYGPSASSAAATASASKPSIGPSLPSKRTIGPALPPPADSLTAESPTVHAPGADSDASDSEDDYAPALPGSKAAQAHLAAQSRAAALAALEPAAAPAAPQRDDWMLAPPPAAAGYSERDPSKLKNRRFASNKPHASAPAGGPAEISSIWTETPEQKRKRLEDAVLGRTAPAGSELERQGASAAGAAARPSKEQERARRTAENLEAVRGKSLYETHATARKEGGRRKGEEEEDDPSARAFDREKDMALGGSINSTQRRELLGKAKDFGGRFQKGSFL</sequence>
<dbReference type="KEGG" id="val:VDBG_03775"/>
<feature type="compositionally biased region" description="Basic and acidic residues" evidence="1">
    <location>
        <begin position="349"/>
        <end position="358"/>
    </location>
</feature>
<protein>
    <recommendedName>
        <fullName evidence="2">DUF3752 domain-containing protein</fullName>
    </recommendedName>
</protein>
<evidence type="ECO:0000313" key="3">
    <source>
        <dbReference type="EMBL" id="EEY17666.1"/>
    </source>
</evidence>
<feature type="compositionally biased region" description="Low complexity" evidence="1">
    <location>
        <begin position="97"/>
        <end position="110"/>
    </location>
</feature>
<dbReference type="InterPro" id="IPR022226">
    <property type="entry name" value="DUF3752"/>
</dbReference>
<dbReference type="GeneID" id="9532515"/>
<dbReference type="InterPro" id="IPR046331">
    <property type="entry name" value="GPAM1-like"/>
</dbReference>
<dbReference type="OrthoDB" id="73491at2759"/>
<reference evidence="4" key="1">
    <citation type="journal article" date="2011" name="PLoS Pathog.">
        <title>Comparative genomics yields insights into niche adaptation of plant vascular wilt pathogens.</title>
        <authorList>
            <person name="Klosterman S.J."/>
            <person name="Subbarao K.V."/>
            <person name="Kang S."/>
            <person name="Veronese P."/>
            <person name="Gold S.E."/>
            <person name="Thomma B.P.H.J."/>
            <person name="Chen Z."/>
            <person name="Henrissat B."/>
            <person name="Lee Y.-H."/>
            <person name="Park J."/>
            <person name="Garcia-Pedrajas M.D."/>
            <person name="Barbara D.J."/>
            <person name="Anchieta A."/>
            <person name="de Jonge R."/>
            <person name="Santhanam P."/>
            <person name="Maruthachalam K."/>
            <person name="Atallah Z."/>
            <person name="Amyotte S.G."/>
            <person name="Paz Z."/>
            <person name="Inderbitzin P."/>
            <person name="Hayes R.J."/>
            <person name="Heiman D.I."/>
            <person name="Young S."/>
            <person name="Zeng Q."/>
            <person name="Engels R."/>
            <person name="Galagan J."/>
            <person name="Cuomo C.A."/>
            <person name="Dobinson K.F."/>
            <person name="Ma L.-J."/>
        </authorList>
    </citation>
    <scope>NUCLEOTIDE SEQUENCE [LARGE SCALE GENOMIC DNA]</scope>
    <source>
        <strain evidence="4">VaMs.102 / ATCC MYA-4576 / FGSC 10136</strain>
    </source>
</reference>
<dbReference type="Pfam" id="PF12572">
    <property type="entry name" value="DUF3752"/>
    <property type="match status" value="1"/>
</dbReference>
<evidence type="ECO:0000313" key="4">
    <source>
        <dbReference type="Proteomes" id="UP000008698"/>
    </source>
</evidence>
<feature type="compositionally biased region" description="Low complexity" evidence="1">
    <location>
        <begin position="51"/>
        <end position="68"/>
    </location>
</feature>
<feature type="compositionally biased region" description="Basic and acidic residues" evidence="1">
    <location>
        <begin position="247"/>
        <end position="258"/>
    </location>
</feature>
<feature type="domain" description="DUF3752" evidence="2">
    <location>
        <begin position="203"/>
        <end position="365"/>
    </location>
</feature>
<name>C9SH72_VERA1</name>
<evidence type="ECO:0000256" key="1">
    <source>
        <dbReference type="SAM" id="MobiDB-lite"/>
    </source>
</evidence>
<evidence type="ECO:0000259" key="2">
    <source>
        <dbReference type="Pfam" id="PF12572"/>
    </source>
</evidence>
<feature type="compositionally biased region" description="Basic and acidic residues" evidence="1">
    <location>
        <begin position="283"/>
        <end position="339"/>
    </location>
</feature>
<feature type="region of interest" description="Disordered" evidence="1">
    <location>
        <begin position="185"/>
        <end position="358"/>
    </location>
</feature>
<feature type="region of interest" description="Disordered" evidence="1">
    <location>
        <begin position="1"/>
        <end position="170"/>
    </location>
</feature>
<dbReference type="HOGENOM" id="CLU_067132_0_0_1"/>
<accession>C9SH72</accession>
<dbReference type="RefSeq" id="XP_003005822.1">
    <property type="nucleotide sequence ID" value="XM_003005776.1"/>
</dbReference>
<dbReference type="OMA" id="NKAADFG"/>
<feature type="compositionally biased region" description="Acidic residues" evidence="1">
    <location>
        <begin position="80"/>
        <end position="96"/>
    </location>
</feature>
<gene>
    <name evidence="3" type="ORF">VDBG_03775</name>
</gene>
<organism evidence="4">
    <name type="scientific">Verticillium alfalfae (strain VaMs.102 / ATCC MYA-4576 / FGSC 10136)</name>
    <name type="common">Verticillium wilt of alfalfa</name>
    <name type="synonym">Verticillium albo-atrum</name>
    <dbReference type="NCBI Taxonomy" id="526221"/>
    <lineage>
        <taxon>Eukaryota</taxon>
        <taxon>Fungi</taxon>
        <taxon>Dikarya</taxon>
        <taxon>Ascomycota</taxon>
        <taxon>Pezizomycotina</taxon>
        <taxon>Sordariomycetes</taxon>
        <taxon>Hypocreomycetidae</taxon>
        <taxon>Glomerellales</taxon>
        <taxon>Plectosphaerellaceae</taxon>
        <taxon>Verticillium</taxon>
    </lineage>
</organism>
<dbReference type="PANTHER" id="PTHR46370">
    <property type="entry name" value="GPALPP MOTIFS-CONTAINING PROTEIN 1"/>
    <property type="match status" value="1"/>
</dbReference>
<dbReference type="Proteomes" id="UP000008698">
    <property type="component" value="Unassembled WGS sequence"/>
</dbReference>
<dbReference type="EMBL" id="DS985217">
    <property type="protein sequence ID" value="EEY17666.1"/>
    <property type="molecule type" value="Genomic_DNA"/>
</dbReference>
<dbReference type="PANTHER" id="PTHR46370:SF1">
    <property type="entry name" value="GPALPP MOTIFS-CONTAINING PROTEIN 1"/>
    <property type="match status" value="1"/>
</dbReference>
<feature type="compositionally biased region" description="Acidic residues" evidence="1">
    <location>
        <begin position="37"/>
        <end position="47"/>
    </location>
</feature>
<keyword evidence="4" id="KW-1185">Reference proteome</keyword>
<dbReference type="eggNOG" id="KOG4188">
    <property type="taxonomic scope" value="Eukaryota"/>
</dbReference>
<proteinExistence type="predicted"/>
<dbReference type="AlphaFoldDB" id="C9SH72"/>